<dbReference type="AlphaFoldDB" id="A0A3A4NF73"/>
<protein>
    <submittedName>
        <fullName evidence="2">Class I SAM-dependent methyltransferase</fullName>
    </submittedName>
</protein>
<comment type="caution">
    <text evidence="2">The sequence shown here is derived from an EMBL/GenBank/DDBJ whole genome shotgun (WGS) entry which is preliminary data.</text>
</comment>
<evidence type="ECO:0000313" key="2">
    <source>
        <dbReference type="EMBL" id="RJP17982.1"/>
    </source>
</evidence>
<gene>
    <name evidence="2" type="ORF">C4520_15320</name>
</gene>
<dbReference type="GO" id="GO:0032259">
    <property type="term" value="P:methylation"/>
    <property type="evidence" value="ECO:0007669"/>
    <property type="project" value="UniProtKB-KW"/>
</dbReference>
<dbReference type="PANTHER" id="PTHR43861:SF1">
    <property type="entry name" value="TRANS-ACONITATE 2-METHYLTRANSFERASE"/>
    <property type="match status" value="1"/>
</dbReference>
<dbReference type="Gene3D" id="3.40.50.150">
    <property type="entry name" value="Vaccinia Virus protein VP39"/>
    <property type="match status" value="1"/>
</dbReference>
<accession>A0A3A4NF73</accession>
<name>A0A3A4NF73_ABYX5</name>
<evidence type="ECO:0000259" key="1">
    <source>
        <dbReference type="Pfam" id="PF08241"/>
    </source>
</evidence>
<dbReference type="Proteomes" id="UP000265882">
    <property type="component" value="Unassembled WGS sequence"/>
</dbReference>
<dbReference type="CDD" id="cd02440">
    <property type="entry name" value="AdoMet_MTases"/>
    <property type="match status" value="1"/>
</dbReference>
<dbReference type="Pfam" id="PF08241">
    <property type="entry name" value="Methyltransf_11"/>
    <property type="match status" value="1"/>
</dbReference>
<sequence>MCREYLQKFIAPSASVVDLGAGTCEFINNITCSKKYAVDLNPDTANFAAEGVQVIKANPDAPLELDDGAVDVVFASNFFEHLSSRQQIIDMLADIRRVLAPNGKLIVVQPNIKYLYTHYWDYFDHQIALSDESMREAIVAAGLIVEVLKGRFLPYTFRSRFPKGSFFVKTYLRFPCFHRIFGKQMFIVARKP</sequence>
<proteinExistence type="predicted"/>
<reference evidence="2 3" key="1">
    <citation type="journal article" date="2017" name="ISME J.">
        <title>Energy and carbon metabolisms in a deep terrestrial subsurface fluid microbial community.</title>
        <authorList>
            <person name="Momper L."/>
            <person name="Jungbluth S.P."/>
            <person name="Lee M.D."/>
            <person name="Amend J.P."/>
        </authorList>
    </citation>
    <scope>NUCLEOTIDE SEQUENCE [LARGE SCALE GENOMIC DNA]</scope>
    <source>
        <strain evidence="2">SURF_5</strain>
    </source>
</reference>
<dbReference type="GO" id="GO:0008757">
    <property type="term" value="F:S-adenosylmethionine-dependent methyltransferase activity"/>
    <property type="evidence" value="ECO:0007669"/>
    <property type="project" value="InterPro"/>
</dbReference>
<keyword evidence="2" id="KW-0808">Transferase</keyword>
<evidence type="ECO:0000313" key="3">
    <source>
        <dbReference type="Proteomes" id="UP000265882"/>
    </source>
</evidence>
<dbReference type="EMBL" id="QZKU01000107">
    <property type="protein sequence ID" value="RJP17982.1"/>
    <property type="molecule type" value="Genomic_DNA"/>
</dbReference>
<dbReference type="PANTHER" id="PTHR43861">
    <property type="entry name" value="TRANS-ACONITATE 2-METHYLTRANSFERASE-RELATED"/>
    <property type="match status" value="1"/>
</dbReference>
<keyword evidence="2" id="KW-0489">Methyltransferase</keyword>
<feature type="domain" description="Methyltransferase type 11" evidence="1">
    <location>
        <begin position="17"/>
        <end position="107"/>
    </location>
</feature>
<organism evidence="2 3">
    <name type="scientific">Abyssobacteria bacterium (strain SURF_5)</name>
    <dbReference type="NCBI Taxonomy" id="2093360"/>
    <lineage>
        <taxon>Bacteria</taxon>
        <taxon>Pseudomonadati</taxon>
        <taxon>Candidatus Hydrogenedentota</taxon>
        <taxon>Candidatus Abyssobacteria</taxon>
    </lineage>
</organism>
<dbReference type="InterPro" id="IPR029063">
    <property type="entry name" value="SAM-dependent_MTases_sf"/>
</dbReference>
<dbReference type="InterPro" id="IPR013216">
    <property type="entry name" value="Methyltransf_11"/>
</dbReference>
<dbReference type="SUPFAM" id="SSF53335">
    <property type="entry name" value="S-adenosyl-L-methionine-dependent methyltransferases"/>
    <property type="match status" value="1"/>
</dbReference>